<dbReference type="EMBL" id="CP133550">
    <property type="protein sequence ID" value="WMS89323.1"/>
    <property type="molecule type" value="Genomic_DNA"/>
</dbReference>
<geneLocation type="plasmid" evidence="2 3">
    <name>unnamed2</name>
</geneLocation>
<dbReference type="KEGG" id="plei:Q9312_19290"/>
<dbReference type="Proteomes" id="UP001239782">
    <property type="component" value="Plasmid unnamed2"/>
</dbReference>
<dbReference type="AlphaFoldDB" id="A0AA51RXM2"/>
<sequence>MNPDPVMQALFNQQRLQVLHLGIHHNEFSDAYIYAWDEGVYPFFQDTDGSVTPMPHEIFGAHFLRTKEQVDRVTKLLDDRWIAKNVPTFDELENEFSNELDRMDLVKICRYSFLYGGFDDDFWNTLLTPMQCPSEAISINREFDRKKIYFE</sequence>
<reference evidence="2 3" key="1">
    <citation type="submission" date="2023-08" db="EMBL/GenBank/DDBJ databases">
        <title>Pleionea litopenaei sp. nov., isolated from stomach of juvenile Litopenaeus vannamei.</title>
        <authorList>
            <person name="Rho A.M."/>
            <person name="Hwang C.Y."/>
        </authorList>
    </citation>
    <scope>NUCLEOTIDE SEQUENCE [LARGE SCALE GENOMIC DNA]</scope>
    <source>
        <strain evidence="2 3">HL-JVS1</strain>
        <plasmid evidence="2 3">unnamed2</plasmid>
    </source>
</reference>
<organism evidence="2 3">
    <name type="scientific">Pleionea litopenaei</name>
    <dbReference type="NCBI Taxonomy" id="3070815"/>
    <lineage>
        <taxon>Bacteria</taxon>
        <taxon>Pseudomonadati</taxon>
        <taxon>Pseudomonadota</taxon>
        <taxon>Gammaproteobacteria</taxon>
        <taxon>Oceanospirillales</taxon>
        <taxon>Pleioneaceae</taxon>
        <taxon>Pleionea</taxon>
    </lineage>
</organism>
<proteinExistence type="predicted"/>
<protein>
    <submittedName>
        <fullName evidence="2">Uncharacterized protein</fullName>
    </submittedName>
</protein>
<dbReference type="EMBL" id="CP133550">
    <property type="protein sequence ID" value="WMS89302.1"/>
    <property type="molecule type" value="Genomic_DNA"/>
</dbReference>
<keyword evidence="2" id="KW-0614">Plasmid</keyword>
<keyword evidence="3" id="KW-1185">Reference proteome</keyword>
<evidence type="ECO:0000313" key="2">
    <source>
        <dbReference type="EMBL" id="WMS89323.1"/>
    </source>
</evidence>
<evidence type="ECO:0000313" key="3">
    <source>
        <dbReference type="Proteomes" id="UP001239782"/>
    </source>
</evidence>
<gene>
    <name evidence="2" type="ORF">Q9312_19290</name>
    <name evidence="1" type="ORF">Q9312_19400</name>
</gene>
<dbReference type="KEGG" id="plei:Q9312_19400"/>
<dbReference type="RefSeq" id="WP_309204600.1">
    <property type="nucleotide sequence ID" value="NZ_CP133550.1"/>
</dbReference>
<accession>A0AA51RXM2</accession>
<name>A0AA51RXM2_9GAMM</name>
<evidence type="ECO:0000313" key="1">
    <source>
        <dbReference type="EMBL" id="WMS89302.1"/>
    </source>
</evidence>